<sequence>MARRNHCKDRISEGFDGAQTSDRQLSPVQTQRVQEGRKPLHDEQDAHDHNAAGKGFVRERQFFKQHIPEHIRELYERQGDMIAKRKCPKTEVRSGVGDTPQAKLDGVDALVHNDVAKTLNNSTRTKNRRQYRKLDSEYS</sequence>
<evidence type="ECO:0000256" key="1">
    <source>
        <dbReference type="SAM" id="MobiDB-lite"/>
    </source>
</evidence>
<evidence type="ECO:0000313" key="3">
    <source>
        <dbReference type="Proteomes" id="UP000673691"/>
    </source>
</evidence>
<dbReference type="EMBL" id="JAEFCI010011626">
    <property type="protein sequence ID" value="KAG5456506.1"/>
    <property type="molecule type" value="Genomic_DNA"/>
</dbReference>
<comment type="caution">
    <text evidence="2">The sequence shown here is derived from an EMBL/GenBank/DDBJ whole genome shotgun (WGS) entry which is preliminary data.</text>
</comment>
<feature type="region of interest" description="Disordered" evidence="1">
    <location>
        <begin position="119"/>
        <end position="139"/>
    </location>
</feature>
<feature type="compositionally biased region" description="Polar residues" evidence="1">
    <location>
        <begin position="18"/>
        <end position="33"/>
    </location>
</feature>
<dbReference type="Proteomes" id="UP000673691">
    <property type="component" value="Unassembled WGS sequence"/>
</dbReference>
<proteinExistence type="predicted"/>
<protein>
    <submittedName>
        <fullName evidence="2">Uncharacterized protein</fullName>
    </submittedName>
</protein>
<name>A0A8H7ZN87_9FUNG</name>
<reference evidence="2 3" key="1">
    <citation type="journal article" name="Sci. Rep.">
        <title>Genome-scale phylogenetic analyses confirm Olpidium as the closest living zoosporic fungus to the non-flagellated, terrestrial fungi.</title>
        <authorList>
            <person name="Chang Y."/>
            <person name="Rochon D."/>
            <person name="Sekimoto S."/>
            <person name="Wang Y."/>
            <person name="Chovatia M."/>
            <person name="Sandor L."/>
            <person name="Salamov A."/>
            <person name="Grigoriev I.V."/>
            <person name="Stajich J.E."/>
            <person name="Spatafora J.W."/>
        </authorList>
    </citation>
    <scope>NUCLEOTIDE SEQUENCE [LARGE SCALE GENOMIC DNA]</scope>
    <source>
        <strain evidence="2">S191</strain>
    </source>
</reference>
<keyword evidence="3" id="KW-1185">Reference proteome</keyword>
<accession>A0A8H7ZN87</accession>
<feature type="region of interest" description="Disordered" evidence="1">
    <location>
        <begin position="1"/>
        <end position="54"/>
    </location>
</feature>
<evidence type="ECO:0000313" key="2">
    <source>
        <dbReference type="EMBL" id="KAG5456506.1"/>
    </source>
</evidence>
<organism evidence="2 3">
    <name type="scientific">Olpidium bornovanus</name>
    <dbReference type="NCBI Taxonomy" id="278681"/>
    <lineage>
        <taxon>Eukaryota</taxon>
        <taxon>Fungi</taxon>
        <taxon>Fungi incertae sedis</taxon>
        <taxon>Olpidiomycota</taxon>
        <taxon>Olpidiomycotina</taxon>
        <taxon>Olpidiomycetes</taxon>
        <taxon>Olpidiales</taxon>
        <taxon>Olpidiaceae</taxon>
        <taxon>Olpidium</taxon>
    </lineage>
</organism>
<feature type="compositionally biased region" description="Basic and acidic residues" evidence="1">
    <location>
        <begin position="34"/>
        <end position="54"/>
    </location>
</feature>
<dbReference type="AlphaFoldDB" id="A0A8H7ZN87"/>
<gene>
    <name evidence="2" type="ORF">BJ554DRAFT_3734</name>
</gene>